<evidence type="ECO:0000256" key="1">
    <source>
        <dbReference type="ARBA" id="ARBA00004308"/>
    </source>
</evidence>
<protein>
    <submittedName>
        <fullName evidence="7">Uncharacterized protein</fullName>
    </submittedName>
</protein>
<keyword evidence="3" id="KW-0808">Transferase</keyword>
<keyword evidence="8" id="KW-1185">Reference proteome</keyword>
<evidence type="ECO:0000313" key="8">
    <source>
        <dbReference type="Proteomes" id="UP000583929"/>
    </source>
</evidence>
<reference evidence="7 8" key="1">
    <citation type="journal article" date="2020" name="bioRxiv">
        <title>Sequence and annotation of 42 cannabis genomes reveals extensive copy number variation in cannabinoid synthesis and pathogen resistance genes.</title>
        <authorList>
            <person name="Mckernan K.J."/>
            <person name="Helbert Y."/>
            <person name="Kane L.T."/>
            <person name="Ebling H."/>
            <person name="Zhang L."/>
            <person name="Liu B."/>
            <person name="Eaton Z."/>
            <person name="Mclaughlin S."/>
            <person name="Kingan S."/>
            <person name="Baybayan P."/>
            <person name="Concepcion G."/>
            <person name="Jordan M."/>
            <person name="Riva A."/>
            <person name="Barbazuk W."/>
            <person name="Harkins T."/>
        </authorList>
    </citation>
    <scope>NUCLEOTIDE SEQUENCE [LARGE SCALE GENOMIC DNA]</scope>
    <source>
        <strain evidence="8">cv. Jamaican Lion 4</strain>
        <tissue evidence="7">Leaf</tissue>
    </source>
</reference>
<comment type="subcellular location">
    <subcellularLocation>
        <location evidence="1">Endomembrane system</location>
    </subcellularLocation>
</comment>
<evidence type="ECO:0000256" key="3">
    <source>
        <dbReference type="ARBA" id="ARBA00022679"/>
    </source>
</evidence>
<dbReference type="InterPro" id="IPR005150">
    <property type="entry name" value="Cellulose_synth"/>
</dbReference>
<dbReference type="GO" id="GO:0016760">
    <property type="term" value="F:cellulose synthase (UDP-forming) activity"/>
    <property type="evidence" value="ECO:0007669"/>
    <property type="project" value="InterPro"/>
</dbReference>
<dbReference type="EMBL" id="JAATIQ010000614">
    <property type="protein sequence ID" value="KAF4349956.1"/>
    <property type="molecule type" value="Genomic_DNA"/>
</dbReference>
<evidence type="ECO:0000256" key="5">
    <source>
        <dbReference type="ARBA" id="ARBA00022989"/>
    </source>
</evidence>
<comment type="caution">
    <text evidence="7">The sequence shown here is derived from an EMBL/GenBank/DDBJ whole genome shotgun (WGS) entry which is preliminary data.</text>
</comment>
<name>A0A7J6DVB1_CANSA</name>
<organism evidence="7 8">
    <name type="scientific">Cannabis sativa</name>
    <name type="common">Hemp</name>
    <name type="synonym">Marijuana</name>
    <dbReference type="NCBI Taxonomy" id="3483"/>
    <lineage>
        <taxon>Eukaryota</taxon>
        <taxon>Viridiplantae</taxon>
        <taxon>Streptophyta</taxon>
        <taxon>Embryophyta</taxon>
        <taxon>Tracheophyta</taxon>
        <taxon>Spermatophyta</taxon>
        <taxon>Magnoliopsida</taxon>
        <taxon>eudicotyledons</taxon>
        <taxon>Gunneridae</taxon>
        <taxon>Pentapetalae</taxon>
        <taxon>rosids</taxon>
        <taxon>fabids</taxon>
        <taxon>Rosales</taxon>
        <taxon>Cannabaceae</taxon>
        <taxon>Cannabis</taxon>
    </lineage>
</organism>
<evidence type="ECO:0000313" key="7">
    <source>
        <dbReference type="EMBL" id="KAF4349956.1"/>
    </source>
</evidence>
<keyword evidence="6" id="KW-0472">Membrane</keyword>
<dbReference type="GO" id="GO:0016020">
    <property type="term" value="C:membrane"/>
    <property type="evidence" value="ECO:0007669"/>
    <property type="project" value="InterPro"/>
</dbReference>
<keyword evidence="7" id="KW-0496">Mitochondrion</keyword>
<keyword evidence="4" id="KW-0812">Transmembrane</keyword>
<dbReference type="AlphaFoldDB" id="A0A7J6DVB1"/>
<keyword evidence="5" id="KW-1133">Transmembrane helix</keyword>
<sequence length="274" mass="31308">MHNRGWRSVYCITKRDAFRGTAPPHRTFFPRIGRLLTKLRIVALLLEGLNGRVDRSTTKDLWWTARSLRKGRFYSCQTLSCPSSFEFLKPISPSVFPSSSLPKGKTKARGWGNPRLRGQITPSSLIQLGLVCTQRETLPHVFQFESHPVLYRSSKPPTKTHETLSSMELPDDMTYCLWLRCWTVSGNSGLSLTSDQSKELRSMEESTQPHLDLPLLHLIEKSHWKSFDNTSSYFSMISDDQDNSRETLSFHSIYGLQPKQIAFPIDLSPGLDLF</sequence>
<accession>A0A7J6DVB1</accession>
<keyword evidence="2" id="KW-0328">Glycosyltransferase</keyword>
<evidence type="ECO:0000256" key="6">
    <source>
        <dbReference type="ARBA" id="ARBA00023136"/>
    </source>
</evidence>
<geneLocation type="mitochondrion" evidence="7"/>
<evidence type="ECO:0000256" key="4">
    <source>
        <dbReference type="ARBA" id="ARBA00022692"/>
    </source>
</evidence>
<proteinExistence type="predicted"/>
<dbReference type="GO" id="GO:0012505">
    <property type="term" value="C:endomembrane system"/>
    <property type="evidence" value="ECO:0007669"/>
    <property type="project" value="UniProtKB-SubCell"/>
</dbReference>
<dbReference type="GO" id="GO:0030244">
    <property type="term" value="P:cellulose biosynthetic process"/>
    <property type="evidence" value="ECO:0007669"/>
    <property type="project" value="InterPro"/>
</dbReference>
<gene>
    <name evidence="7" type="ORF">G4B88_002378</name>
</gene>
<evidence type="ECO:0000256" key="2">
    <source>
        <dbReference type="ARBA" id="ARBA00022676"/>
    </source>
</evidence>
<dbReference type="Proteomes" id="UP000583929">
    <property type="component" value="Unassembled WGS sequence"/>
</dbReference>
<dbReference type="Pfam" id="PF03552">
    <property type="entry name" value="Cellulose_synt"/>
    <property type="match status" value="1"/>
</dbReference>